<reference evidence="1" key="1">
    <citation type="submission" date="2018-02" db="EMBL/GenBank/DDBJ databases">
        <title>Rhizophora mucronata_Transcriptome.</title>
        <authorList>
            <person name="Meera S.P."/>
            <person name="Sreeshan A."/>
            <person name="Augustine A."/>
        </authorList>
    </citation>
    <scope>NUCLEOTIDE SEQUENCE</scope>
    <source>
        <tissue evidence="1">Leaf</tissue>
    </source>
</reference>
<dbReference type="AlphaFoldDB" id="A0A2P2P592"/>
<dbReference type="EMBL" id="GGEC01069428">
    <property type="protein sequence ID" value="MBX49912.1"/>
    <property type="molecule type" value="Transcribed_RNA"/>
</dbReference>
<evidence type="ECO:0000313" key="1">
    <source>
        <dbReference type="EMBL" id="MBX49912.1"/>
    </source>
</evidence>
<accession>A0A2P2P592</accession>
<organism evidence="1">
    <name type="scientific">Rhizophora mucronata</name>
    <name type="common">Asiatic mangrove</name>
    <dbReference type="NCBI Taxonomy" id="61149"/>
    <lineage>
        <taxon>Eukaryota</taxon>
        <taxon>Viridiplantae</taxon>
        <taxon>Streptophyta</taxon>
        <taxon>Embryophyta</taxon>
        <taxon>Tracheophyta</taxon>
        <taxon>Spermatophyta</taxon>
        <taxon>Magnoliopsida</taxon>
        <taxon>eudicotyledons</taxon>
        <taxon>Gunneridae</taxon>
        <taxon>Pentapetalae</taxon>
        <taxon>rosids</taxon>
        <taxon>fabids</taxon>
        <taxon>Malpighiales</taxon>
        <taxon>Rhizophoraceae</taxon>
        <taxon>Rhizophora</taxon>
    </lineage>
</organism>
<sequence length="32" mass="3758">MHHYLWGLPNHPPGTPLSSCYSYFYACFFCCD</sequence>
<protein>
    <submittedName>
        <fullName evidence="1">Uncharacterized protein</fullName>
    </submittedName>
</protein>
<name>A0A2P2P592_RHIMU</name>
<proteinExistence type="predicted"/>